<dbReference type="PANTHER" id="PTHR37162">
    <property type="entry name" value="HAT FAMILY DIMERISATION DOMAINCONTAINING PROTEIN-RELATED"/>
    <property type="match status" value="1"/>
</dbReference>
<dbReference type="AlphaFoldDB" id="A0A151I6M7"/>
<gene>
    <name evidence="1" type="ORF">ALC62_15723</name>
</gene>
<evidence type="ECO:0000313" key="2">
    <source>
        <dbReference type="Proteomes" id="UP000078542"/>
    </source>
</evidence>
<name>A0A151I6M7_9HYME</name>
<organism evidence="1 2">
    <name type="scientific">Cyphomyrmex costatus</name>
    <dbReference type="NCBI Taxonomy" id="456900"/>
    <lineage>
        <taxon>Eukaryota</taxon>
        <taxon>Metazoa</taxon>
        <taxon>Ecdysozoa</taxon>
        <taxon>Arthropoda</taxon>
        <taxon>Hexapoda</taxon>
        <taxon>Insecta</taxon>
        <taxon>Pterygota</taxon>
        <taxon>Neoptera</taxon>
        <taxon>Endopterygota</taxon>
        <taxon>Hymenoptera</taxon>
        <taxon>Apocrita</taxon>
        <taxon>Aculeata</taxon>
        <taxon>Formicoidea</taxon>
        <taxon>Formicidae</taxon>
        <taxon>Myrmicinae</taxon>
        <taxon>Cyphomyrmex</taxon>
    </lineage>
</organism>
<evidence type="ECO:0000313" key="1">
    <source>
        <dbReference type="EMBL" id="KYM93673.1"/>
    </source>
</evidence>
<reference evidence="1 2" key="1">
    <citation type="submission" date="2016-03" db="EMBL/GenBank/DDBJ databases">
        <title>Cyphomyrmex costatus WGS genome.</title>
        <authorList>
            <person name="Nygaard S."/>
            <person name="Hu H."/>
            <person name="Boomsma J."/>
            <person name="Zhang G."/>
        </authorList>
    </citation>
    <scope>NUCLEOTIDE SEQUENCE [LARGE SCALE GENOMIC DNA]</scope>
    <source>
        <strain evidence="1">MS0001</strain>
        <tissue evidence="1">Whole body</tissue>
    </source>
</reference>
<sequence>MLNEESPLPPFEDRKNIVEIKFAALIAEKNLAFETAQSILSFFQDLGEDPKVLKSMTMNRNKAPKIISNVLCVREQKQLVDKLQNTKFSIFVDKTSDVTNDKWMTFLVWYVDPKTLNVRTELLELIHLDASDCSAEKLFITFRNKMWKKQIPFENIVALSCDNASVMTGKHESFQTKLQQYCKNLITMPCPCHASALVANAACNAIPHTCEELLRKVASFISNSPKRVCIFSQFQKSFSFDGTCRKILKLSETRWLSRHACVARLNENWDVLLKYLQKEQFSEKSKSGAALLSMMQNPEIHAYLLFLEYILDAFNKFNAFFQTEEIKVHLLQSAAENLLKTVLKNVIKAPLLNFVSEGTINPLLACNRLFPDRVMVREACQDLDQLNQDHGEIVQSVYDNCLTFHNIAAKEIRDRLFIKDEFMSKLRIFEPKFTLQQEDEKNSPNNSVQDVLFVAQRFDGFDEEMLKEKWQSLNLDFASQQKTKIINLSFDEAWKTIMATKKVDGKYKYSVLRLKKFLNIHTTLLLQNIEQLQNKTRIIICTIDIHCLITLKCCAGCPTVFKTSNGFRKDIKKYYELQNTPLSNAPTHDINNDFAFVPDHDNNHAEINEDVDNFMYENNEDIKQNIFHYVTNLYLLKFPDLTITKILAAMSELIFPLLDNIVSIPDLNKREDLANKFKYSFENYLTKYGRNKFFKGDMNEPIQVSHGIRFDKKYDNETQRYKQIPITNTFTYIPLLKTLQFLWPSIGKFRFHIYIPGIFFDEFEVCNLLGSKTDIHKIEAFYFVINNFPMHINSTLENILLLALYYTANIKQFGLHPVLQKIINNIKILKTEGIFIESLNISIKGTLVSLVFDNLGGAMLLGMNEKNFNSFANQLDYANNDTINFYGIRSKSSLFNLTYFSPSINCNVDIMHDFLEGICQRDLDLHKRANLPSVICLNKLKTFNKWKLLMKEFNISLTLTDHIITHYIIKKIKKICFFLFIKNMCVCSLHFKQEDYITSTGKVIIFCFLFFLRFYKLFL</sequence>
<dbReference type="PANTHER" id="PTHR37162:SF1">
    <property type="entry name" value="BED-TYPE DOMAIN-CONTAINING PROTEIN"/>
    <property type="match status" value="1"/>
</dbReference>
<dbReference type="SUPFAM" id="SSF53098">
    <property type="entry name" value="Ribonuclease H-like"/>
    <property type="match status" value="1"/>
</dbReference>
<accession>A0A151I6M7</accession>
<dbReference type="EMBL" id="KQ978477">
    <property type="protein sequence ID" value="KYM93673.1"/>
    <property type="molecule type" value="Genomic_DNA"/>
</dbReference>
<proteinExistence type="predicted"/>
<dbReference type="InterPro" id="IPR012337">
    <property type="entry name" value="RNaseH-like_sf"/>
</dbReference>
<dbReference type="Proteomes" id="UP000078542">
    <property type="component" value="Unassembled WGS sequence"/>
</dbReference>
<keyword evidence="2" id="KW-1185">Reference proteome</keyword>
<protein>
    <submittedName>
        <fullName evidence="1">Uncharacterized protein</fullName>
    </submittedName>
</protein>